<protein>
    <submittedName>
        <fullName evidence="2">KH domain-containing protein</fullName>
    </submittedName>
</protein>
<sequence length="520" mass="57568">MEHINNSVKNSEFTAQLANNIFLLCQQLKIQGNHMEQTHKIQLNKVFVSLRQACCRDNGQLGTPCRLKIMELVELKAMGWRPNLNYTQYYINNQHNANENKEKVGAPMSAPPYSSMPVNSFNFVSAPTNSNTPMYVSSDQTAAAGGASQGFYIIPASSQAISGHFQQIHNTINGSEAENGAWHARAALFTNGQNQQKGFANNSPESIPIVHMRQKSNNANKTAQIREEVVIRNADSGKIMGVKGRRIAVVEELSKTIVSFQKVDPKSRDRILTITGTTQESIDFAKKLIEETIRRNISPNRDSTTLNDAFGGDNYDDEDNEDMGIKIETGSDGTLKLCCANPKYLEAAQVALSEYLNRVGRTNRLTNEERELKKERRKSMPLSVGNHHNGGSNNNDGLANNRNSFHQSNQRSSFREKRNLAGSVPNLVDPNNHHTPTLSHGGNSSNSINNSLSSSFKSSAIPSSSTNPHPIRYSRHELQAISETQTTPATKPSPNDKIVRLLNETIPEITRTNLSIAEEE</sequence>
<dbReference type="WBParaSite" id="RSKR_0000435700.1">
    <property type="protein sequence ID" value="RSKR_0000435700.1"/>
    <property type="gene ID" value="RSKR_0000435700"/>
</dbReference>
<evidence type="ECO:0000313" key="1">
    <source>
        <dbReference type="Proteomes" id="UP000095286"/>
    </source>
</evidence>
<reference evidence="2" key="1">
    <citation type="submission" date="2016-11" db="UniProtKB">
        <authorList>
            <consortium name="WormBaseParasite"/>
        </authorList>
    </citation>
    <scope>IDENTIFICATION</scope>
    <source>
        <strain evidence="2">KR3021</strain>
    </source>
</reference>
<organism evidence="1 2">
    <name type="scientific">Rhabditophanes sp. KR3021</name>
    <dbReference type="NCBI Taxonomy" id="114890"/>
    <lineage>
        <taxon>Eukaryota</taxon>
        <taxon>Metazoa</taxon>
        <taxon>Ecdysozoa</taxon>
        <taxon>Nematoda</taxon>
        <taxon>Chromadorea</taxon>
        <taxon>Rhabditida</taxon>
        <taxon>Tylenchina</taxon>
        <taxon>Panagrolaimomorpha</taxon>
        <taxon>Strongyloidoidea</taxon>
        <taxon>Alloionematidae</taxon>
        <taxon>Rhabditophanes</taxon>
    </lineage>
</organism>
<dbReference type="Proteomes" id="UP000095286">
    <property type="component" value="Unplaced"/>
</dbReference>
<name>A0AC35TTM4_9BILA</name>
<accession>A0AC35TTM4</accession>
<proteinExistence type="predicted"/>
<evidence type="ECO:0000313" key="2">
    <source>
        <dbReference type="WBParaSite" id="RSKR_0000435700.1"/>
    </source>
</evidence>